<keyword evidence="3" id="KW-0274">FAD</keyword>
<dbReference type="SUPFAM" id="SSF51905">
    <property type="entry name" value="FAD/NAD(P)-binding domain"/>
    <property type="match status" value="1"/>
</dbReference>
<comment type="caution">
    <text evidence="6">The sequence shown here is derived from an EMBL/GenBank/DDBJ whole genome shotgun (WGS) entry which is preliminary data.</text>
</comment>
<dbReference type="OrthoDB" id="1716816at2759"/>
<organism evidence="6 7">
    <name type="scientific">Cordyceps fumosorosea (strain ARSEF 2679)</name>
    <name type="common">Isaria fumosorosea</name>
    <dbReference type="NCBI Taxonomy" id="1081104"/>
    <lineage>
        <taxon>Eukaryota</taxon>
        <taxon>Fungi</taxon>
        <taxon>Dikarya</taxon>
        <taxon>Ascomycota</taxon>
        <taxon>Pezizomycotina</taxon>
        <taxon>Sordariomycetes</taxon>
        <taxon>Hypocreomycetidae</taxon>
        <taxon>Hypocreales</taxon>
        <taxon>Cordycipitaceae</taxon>
        <taxon>Cordyceps</taxon>
    </lineage>
</organism>
<accession>A0A168EU58</accession>
<evidence type="ECO:0000256" key="3">
    <source>
        <dbReference type="ARBA" id="ARBA00022827"/>
    </source>
</evidence>
<evidence type="ECO:0000256" key="4">
    <source>
        <dbReference type="ARBA" id="ARBA00023002"/>
    </source>
</evidence>
<reference evidence="6 7" key="1">
    <citation type="journal article" date="2016" name="Genome Biol. Evol.">
        <title>Divergent and convergent evolution of fungal pathogenicity.</title>
        <authorList>
            <person name="Shang Y."/>
            <person name="Xiao G."/>
            <person name="Zheng P."/>
            <person name="Cen K."/>
            <person name="Zhan S."/>
            <person name="Wang C."/>
        </authorList>
    </citation>
    <scope>NUCLEOTIDE SEQUENCE [LARGE SCALE GENOMIC DNA]</scope>
    <source>
        <strain evidence="6 7">ARSEF 2679</strain>
    </source>
</reference>
<keyword evidence="2" id="KW-0285">Flavoprotein</keyword>
<keyword evidence="7" id="KW-1185">Reference proteome</keyword>
<comment type="cofactor">
    <cofactor evidence="1">
        <name>FAD</name>
        <dbReference type="ChEBI" id="CHEBI:57692"/>
    </cofactor>
</comment>
<dbReference type="PANTHER" id="PTHR43004">
    <property type="entry name" value="TRK SYSTEM POTASSIUM UPTAKE PROTEIN"/>
    <property type="match status" value="1"/>
</dbReference>
<protein>
    <submittedName>
        <fullName evidence="6">PheA/TfdB family FAD-binding monooxygenase</fullName>
    </submittedName>
</protein>
<dbReference type="PANTHER" id="PTHR43004:SF19">
    <property type="entry name" value="BINDING MONOOXYGENASE, PUTATIVE (JCVI)-RELATED"/>
    <property type="match status" value="1"/>
</dbReference>
<dbReference type="Gene3D" id="3.50.50.60">
    <property type="entry name" value="FAD/NAD(P)-binding domain"/>
    <property type="match status" value="2"/>
</dbReference>
<evidence type="ECO:0000313" key="6">
    <source>
        <dbReference type="EMBL" id="OAA74230.1"/>
    </source>
</evidence>
<dbReference type="InterPro" id="IPR036188">
    <property type="entry name" value="FAD/NAD-bd_sf"/>
</dbReference>
<evidence type="ECO:0000313" key="7">
    <source>
        <dbReference type="Proteomes" id="UP000076744"/>
    </source>
</evidence>
<dbReference type="Proteomes" id="UP000076744">
    <property type="component" value="Unassembled WGS sequence"/>
</dbReference>
<dbReference type="STRING" id="1081104.A0A168EU58"/>
<gene>
    <name evidence="6" type="ORF">ISF_01131</name>
</gene>
<dbReference type="GeneID" id="30017423"/>
<dbReference type="Pfam" id="PF01494">
    <property type="entry name" value="FAD_binding_3"/>
    <property type="match status" value="2"/>
</dbReference>
<proteinExistence type="predicted"/>
<keyword evidence="6" id="KW-0503">Monooxygenase</keyword>
<name>A0A168EU58_CORFA</name>
<dbReference type="InterPro" id="IPR002938">
    <property type="entry name" value="FAD-bd"/>
</dbReference>
<dbReference type="EMBL" id="AZHB01000001">
    <property type="protein sequence ID" value="OAA74230.1"/>
    <property type="molecule type" value="Genomic_DNA"/>
</dbReference>
<dbReference type="PRINTS" id="PR00420">
    <property type="entry name" value="RNGMNOXGNASE"/>
</dbReference>
<feature type="domain" description="FAD-binding" evidence="5">
    <location>
        <begin position="229"/>
        <end position="319"/>
    </location>
</feature>
<evidence type="ECO:0000259" key="5">
    <source>
        <dbReference type="Pfam" id="PF01494"/>
    </source>
</evidence>
<dbReference type="Gene3D" id="3.30.9.10">
    <property type="entry name" value="D-Amino Acid Oxidase, subunit A, domain 2"/>
    <property type="match status" value="1"/>
</dbReference>
<dbReference type="AlphaFoldDB" id="A0A168EU58"/>
<dbReference type="RefSeq" id="XP_018709188.1">
    <property type="nucleotide sequence ID" value="XM_018844738.1"/>
</dbReference>
<evidence type="ECO:0000256" key="2">
    <source>
        <dbReference type="ARBA" id="ARBA00022630"/>
    </source>
</evidence>
<keyword evidence="4" id="KW-0560">Oxidoreductase</keyword>
<evidence type="ECO:0000256" key="1">
    <source>
        <dbReference type="ARBA" id="ARBA00001974"/>
    </source>
</evidence>
<feature type="domain" description="FAD-binding" evidence="5">
    <location>
        <begin position="4"/>
        <end position="201"/>
    </location>
</feature>
<dbReference type="GO" id="GO:0071949">
    <property type="term" value="F:FAD binding"/>
    <property type="evidence" value="ECO:0007669"/>
    <property type="project" value="InterPro"/>
</dbReference>
<dbReference type="InterPro" id="IPR050641">
    <property type="entry name" value="RIFMO-like"/>
</dbReference>
<sequence>MSTTDVLIVGAGPTGLALAIWLTKLSIRVRILDAAPLPATTTRALAVQARTLELYSQISPSLGALVASRSARLTGPNIWVNGERRARVRFTDVATGTTAFPFIAVFPQDEHERLLTAELRALGVDVERGVSLRTFTEAEGCVRATLERAGGEEERCQPRYVAGCDGAHSAVRRTMGVGFPGDTYEQTFYVADVEASGPAMDGELHLRVDTHDFLGVFPLAQPGRAVAEMKLRDVQVRWFATYRTHHRVAERFRRGRAFLLGDAAHIHSPAGGQGLNTGVGDAVNLAWKLAAVVRGEAPDGLLETYEEERGRFARELVRTTDRAFTFMTSRGWLAGVLRTVMVRWVVPLLFRFKAVRRRAFHGLSQFVINYSGTALAGRSWSAGSVRAGERLPWVRIGEESNYESLAHIEWQLHVYGKAGERLAAWCKEKSLRLTVMEWAPEHGEAGLVRDALYLLRPDTYVALIDDKADTKTIEQYFAERQISLGSDRVRG</sequence>
<dbReference type="GO" id="GO:0016709">
    <property type="term" value="F:oxidoreductase activity, acting on paired donors, with incorporation or reduction of molecular oxygen, NAD(P)H as one donor, and incorporation of one atom of oxygen"/>
    <property type="evidence" value="ECO:0007669"/>
    <property type="project" value="UniProtKB-ARBA"/>
</dbReference>